<keyword evidence="1" id="KW-1133">Transmembrane helix</keyword>
<keyword evidence="3" id="KW-1185">Reference proteome</keyword>
<dbReference type="RefSeq" id="WP_072825111.1">
    <property type="nucleotide sequence ID" value="NZ_FQUJ01000020.1"/>
</dbReference>
<evidence type="ECO:0000256" key="1">
    <source>
        <dbReference type="SAM" id="Phobius"/>
    </source>
</evidence>
<evidence type="ECO:0000313" key="2">
    <source>
        <dbReference type="EMBL" id="SHF74127.1"/>
    </source>
</evidence>
<reference evidence="2 3" key="1">
    <citation type="submission" date="2016-11" db="EMBL/GenBank/DDBJ databases">
        <authorList>
            <person name="Jaros S."/>
            <person name="Januszkiewicz K."/>
            <person name="Wedrychowicz H."/>
        </authorList>
    </citation>
    <scope>NUCLEOTIDE SEQUENCE [LARGE SCALE GENOMIC DNA]</scope>
    <source>
        <strain evidence="2 3">DSM 19980</strain>
    </source>
</reference>
<sequence>MIAKPPVAYSQRYYEKTLLSANRFLGLPNPVWSSIITLMLGLTGWFASGLELSKYISEYTVWLVGVAILIWVLLKCITPSRRRLKQAALEEHQAEVLQVARQYGIDPTSVRFVDSEEERQEVECGPLPMTAKLP</sequence>
<keyword evidence="1" id="KW-0472">Membrane</keyword>
<organism evidence="2 3">
    <name type="scientific">Modicisalibacter ilicicola DSM 19980</name>
    <dbReference type="NCBI Taxonomy" id="1121942"/>
    <lineage>
        <taxon>Bacteria</taxon>
        <taxon>Pseudomonadati</taxon>
        <taxon>Pseudomonadota</taxon>
        <taxon>Gammaproteobacteria</taxon>
        <taxon>Oceanospirillales</taxon>
        <taxon>Halomonadaceae</taxon>
        <taxon>Modicisalibacter</taxon>
    </lineage>
</organism>
<feature type="transmembrane region" description="Helical" evidence="1">
    <location>
        <begin position="59"/>
        <end position="77"/>
    </location>
</feature>
<keyword evidence="1" id="KW-0812">Transmembrane</keyword>
<gene>
    <name evidence="2" type="ORF">SAMN02745148_03427</name>
</gene>
<feature type="transmembrane region" description="Helical" evidence="1">
    <location>
        <begin position="24"/>
        <end position="47"/>
    </location>
</feature>
<dbReference type="Proteomes" id="UP000184346">
    <property type="component" value="Unassembled WGS sequence"/>
</dbReference>
<dbReference type="AlphaFoldDB" id="A0A1M5E4H0"/>
<dbReference type="OrthoDB" id="6166097at2"/>
<proteinExistence type="predicted"/>
<dbReference type="EMBL" id="FQUJ01000020">
    <property type="protein sequence ID" value="SHF74127.1"/>
    <property type="molecule type" value="Genomic_DNA"/>
</dbReference>
<protein>
    <submittedName>
        <fullName evidence="2">Uncharacterized protein</fullName>
    </submittedName>
</protein>
<evidence type="ECO:0000313" key="3">
    <source>
        <dbReference type="Proteomes" id="UP000184346"/>
    </source>
</evidence>
<name>A0A1M5E4H0_9GAMM</name>
<accession>A0A1M5E4H0</accession>